<proteinExistence type="predicted"/>
<dbReference type="InterPro" id="IPR001647">
    <property type="entry name" value="HTH_TetR"/>
</dbReference>
<dbReference type="InterPro" id="IPR036271">
    <property type="entry name" value="Tet_transcr_reg_TetR-rel_C_sf"/>
</dbReference>
<name>A0ABW2V0I7_9BACL</name>
<keyword evidence="1 2" id="KW-0238">DNA-binding</keyword>
<dbReference type="PROSITE" id="PS50977">
    <property type="entry name" value="HTH_TETR_2"/>
    <property type="match status" value="1"/>
</dbReference>
<comment type="caution">
    <text evidence="4">The sequence shown here is derived from an EMBL/GenBank/DDBJ whole genome shotgun (WGS) entry which is preliminary data.</text>
</comment>
<dbReference type="EMBL" id="JBHTGQ010000015">
    <property type="protein sequence ID" value="MFC7749671.1"/>
    <property type="molecule type" value="Genomic_DNA"/>
</dbReference>
<gene>
    <name evidence="4" type="ORF">ACFQWB_06925</name>
</gene>
<dbReference type="Gene3D" id="1.10.357.10">
    <property type="entry name" value="Tetracycline Repressor, domain 2"/>
    <property type="match status" value="1"/>
</dbReference>
<dbReference type="Pfam" id="PF17932">
    <property type="entry name" value="TetR_C_24"/>
    <property type="match status" value="1"/>
</dbReference>
<dbReference type="InterPro" id="IPR041490">
    <property type="entry name" value="KstR2_TetR_C"/>
</dbReference>
<organism evidence="4 5">
    <name type="scientific">Paenibacillus thermoaerophilus</name>
    <dbReference type="NCBI Taxonomy" id="1215385"/>
    <lineage>
        <taxon>Bacteria</taxon>
        <taxon>Bacillati</taxon>
        <taxon>Bacillota</taxon>
        <taxon>Bacilli</taxon>
        <taxon>Bacillales</taxon>
        <taxon>Paenibacillaceae</taxon>
        <taxon>Paenibacillus</taxon>
    </lineage>
</organism>
<dbReference type="PROSITE" id="PS01081">
    <property type="entry name" value="HTH_TETR_1"/>
    <property type="match status" value="1"/>
</dbReference>
<dbReference type="SUPFAM" id="SSF46689">
    <property type="entry name" value="Homeodomain-like"/>
    <property type="match status" value="1"/>
</dbReference>
<dbReference type="Gene3D" id="1.10.10.60">
    <property type="entry name" value="Homeodomain-like"/>
    <property type="match status" value="1"/>
</dbReference>
<reference evidence="5" key="1">
    <citation type="journal article" date="2019" name="Int. J. Syst. Evol. Microbiol.">
        <title>The Global Catalogue of Microorganisms (GCM) 10K type strain sequencing project: providing services to taxonomists for standard genome sequencing and annotation.</title>
        <authorList>
            <consortium name="The Broad Institute Genomics Platform"/>
            <consortium name="The Broad Institute Genome Sequencing Center for Infectious Disease"/>
            <person name="Wu L."/>
            <person name="Ma J."/>
        </authorList>
    </citation>
    <scope>NUCLEOTIDE SEQUENCE [LARGE SCALE GENOMIC DNA]</scope>
    <source>
        <strain evidence="5">JCM 18657</strain>
    </source>
</reference>
<protein>
    <submittedName>
        <fullName evidence="4">TetR/AcrR family transcriptional regulator</fullName>
    </submittedName>
</protein>
<accession>A0ABW2V0I7</accession>
<dbReference type="InterPro" id="IPR023772">
    <property type="entry name" value="DNA-bd_HTH_TetR-type_CS"/>
</dbReference>
<evidence type="ECO:0000313" key="4">
    <source>
        <dbReference type="EMBL" id="MFC7749671.1"/>
    </source>
</evidence>
<dbReference type="InterPro" id="IPR050624">
    <property type="entry name" value="HTH-type_Tx_Regulator"/>
</dbReference>
<evidence type="ECO:0000313" key="5">
    <source>
        <dbReference type="Proteomes" id="UP001596528"/>
    </source>
</evidence>
<feature type="domain" description="HTH tetR-type" evidence="3">
    <location>
        <begin position="1"/>
        <end position="61"/>
    </location>
</feature>
<evidence type="ECO:0000259" key="3">
    <source>
        <dbReference type="PROSITE" id="PS50977"/>
    </source>
</evidence>
<keyword evidence="5" id="KW-1185">Reference proteome</keyword>
<dbReference type="PANTHER" id="PTHR43479">
    <property type="entry name" value="ACREF/ENVCD OPERON REPRESSOR-RELATED"/>
    <property type="match status" value="1"/>
</dbReference>
<dbReference type="Proteomes" id="UP001596528">
    <property type="component" value="Unassembled WGS sequence"/>
</dbReference>
<dbReference type="Pfam" id="PF00440">
    <property type="entry name" value="TetR_N"/>
    <property type="match status" value="1"/>
</dbReference>
<dbReference type="PANTHER" id="PTHR43479:SF11">
    <property type="entry name" value="ACREF_ENVCD OPERON REPRESSOR-RELATED"/>
    <property type="match status" value="1"/>
</dbReference>
<feature type="DNA-binding region" description="H-T-H motif" evidence="2">
    <location>
        <begin position="24"/>
        <end position="43"/>
    </location>
</feature>
<sequence length="193" mass="22300">MDRKQEILKAAAHSFANYGYKATTVDRVSKIAKVGKGTIYTFFADKEELFGEIVQQVILEMKEIAERAIKPDRTFFENLHDVLLQVLDYRNKHELFIKLNLEIREFGTPAAQAAMNRVEDAIVGFIRKQVEAALERGELKPCDPELTAFVLLKLYVAFVSDWNKKHKPLDNEEIAKWFHLYLAEGLQQGEKKR</sequence>
<dbReference type="PRINTS" id="PR00455">
    <property type="entry name" value="HTHTETR"/>
</dbReference>
<dbReference type="InterPro" id="IPR009057">
    <property type="entry name" value="Homeodomain-like_sf"/>
</dbReference>
<dbReference type="SUPFAM" id="SSF48498">
    <property type="entry name" value="Tetracyclin repressor-like, C-terminal domain"/>
    <property type="match status" value="1"/>
</dbReference>
<evidence type="ECO:0000256" key="1">
    <source>
        <dbReference type="ARBA" id="ARBA00023125"/>
    </source>
</evidence>
<dbReference type="RefSeq" id="WP_138790112.1">
    <property type="nucleotide sequence ID" value="NZ_JBHTGQ010000015.1"/>
</dbReference>
<evidence type="ECO:0000256" key="2">
    <source>
        <dbReference type="PROSITE-ProRule" id="PRU00335"/>
    </source>
</evidence>